<dbReference type="Pfam" id="PF04051">
    <property type="entry name" value="TRAPP"/>
    <property type="match status" value="1"/>
</dbReference>
<comment type="similarity">
    <text evidence="2 7">Belongs to the TRAPP small subunits family. BET3 subfamily.</text>
</comment>
<name>A0A2S5B6F3_9BASI</name>
<evidence type="ECO:0000256" key="6">
    <source>
        <dbReference type="ARBA" id="ARBA00023034"/>
    </source>
</evidence>
<dbReference type="PIRSF" id="PIRSF017479">
    <property type="entry name" value="TRAPP_I_complex_Trs31"/>
    <property type="match status" value="1"/>
</dbReference>
<evidence type="ECO:0000256" key="2">
    <source>
        <dbReference type="ARBA" id="ARBA00006218"/>
    </source>
</evidence>
<dbReference type="GO" id="GO:1990071">
    <property type="term" value="C:TRAPPII protein complex"/>
    <property type="evidence" value="ECO:0007669"/>
    <property type="project" value="TreeGrafter"/>
</dbReference>
<evidence type="ECO:0000313" key="9">
    <source>
        <dbReference type="Proteomes" id="UP000237144"/>
    </source>
</evidence>
<sequence length="260" mass="27912">MSNRDSSSVRDSVVSSTSRFSSLLSPSAAAASSSTSTLSQPGFPAAIGATTTATSTTGLAKRTAAIYDRPVTKSRGAEVSLGAWAFLFGEIVHYTQQRVSGISEFEKRLSILGYRVGARLVELVPLRDYLYPLSSIRSPPPPTRTLRLLPILTYVHSTLYRYLFGRPADSLERSTGNDDEYMIGDDDMVITRAIQVPKEMSDLSCGALVAGIVEAVLDGAGFPARVTAHSVPTPQHPRRTVILIKLEPDVLAREAALGGK</sequence>
<keyword evidence="9" id="KW-1185">Reference proteome</keyword>
<evidence type="ECO:0000256" key="3">
    <source>
        <dbReference type="ARBA" id="ARBA00022448"/>
    </source>
</evidence>
<evidence type="ECO:0000313" key="8">
    <source>
        <dbReference type="EMBL" id="POY72363.1"/>
    </source>
</evidence>
<evidence type="ECO:0000256" key="4">
    <source>
        <dbReference type="ARBA" id="ARBA00022824"/>
    </source>
</evidence>
<dbReference type="STRING" id="741276.A0A2S5B6F3"/>
<evidence type="ECO:0000256" key="7">
    <source>
        <dbReference type="PIRNR" id="PIRNR017479"/>
    </source>
</evidence>
<dbReference type="FunFam" id="3.30.1380.20:FF:000002">
    <property type="entry name" value="Trafficking protein particle complex subunit"/>
    <property type="match status" value="1"/>
</dbReference>
<evidence type="ECO:0000256" key="5">
    <source>
        <dbReference type="ARBA" id="ARBA00022892"/>
    </source>
</evidence>
<proteinExistence type="inferred from homology"/>
<dbReference type="GO" id="GO:0005783">
    <property type="term" value="C:endoplasmic reticulum"/>
    <property type="evidence" value="ECO:0007669"/>
    <property type="project" value="UniProtKB-SubCell"/>
</dbReference>
<dbReference type="GO" id="GO:1990070">
    <property type="term" value="C:TRAPPI protein complex"/>
    <property type="evidence" value="ECO:0007669"/>
    <property type="project" value="TreeGrafter"/>
</dbReference>
<evidence type="ECO:0000256" key="1">
    <source>
        <dbReference type="ARBA" id="ARBA00004240"/>
    </source>
</evidence>
<comment type="caution">
    <text evidence="8">The sequence shown here is derived from an EMBL/GenBank/DDBJ whole genome shotgun (WGS) entry which is preliminary data.</text>
</comment>
<protein>
    <recommendedName>
        <fullName evidence="7">Trafficking protein particle complex subunit</fullName>
    </recommendedName>
</protein>
<dbReference type="InterPro" id="IPR024096">
    <property type="entry name" value="NO_sig/Golgi_transp_ligand-bd"/>
</dbReference>
<dbReference type="AlphaFoldDB" id="A0A2S5B6F3"/>
<keyword evidence="3 7" id="KW-0813">Transport</keyword>
<dbReference type="Gene3D" id="3.30.1380.20">
    <property type="entry name" value="Trafficking protein particle complex subunit 3"/>
    <property type="match status" value="1"/>
</dbReference>
<comment type="subcellular location">
    <subcellularLocation>
        <location evidence="1">Endoplasmic reticulum</location>
    </subcellularLocation>
    <subcellularLocation>
        <location evidence="7">Golgi apparatus</location>
        <location evidence="7">cis-Golgi network</location>
    </subcellularLocation>
</comment>
<keyword evidence="6 7" id="KW-0333">Golgi apparatus</keyword>
<dbReference type="InterPro" id="IPR016696">
    <property type="entry name" value="TRAPP-I_su5"/>
</dbReference>
<dbReference type="PANTHER" id="PTHR20902:SF0">
    <property type="entry name" value="TRAFFICKING PROTEIN PARTICLE COMPLEX SUBUNIT 5"/>
    <property type="match status" value="1"/>
</dbReference>
<dbReference type="InterPro" id="IPR007194">
    <property type="entry name" value="TRAPP_component"/>
</dbReference>
<keyword evidence="5 7" id="KW-0931">ER-Golgi transport</keyword>
<accession>A0A2S5B6F3</accession>
<dbReference type="PANTHER" id="PTHR20902">
    <property type="entry name" value="41-2 PROTEIN ANTIGEN-RELATED"/>
    <property type="match status" value="1"/>
</dbReference>
<dbReference type="GO" id="GO:1990072">
    <property type="term" value="C:TRAPPIII protein complex"/>
    <property type="evidence" value="ECO:0007669"/>
    <property type="project" value="TreeGrafter"/>
</dbReference>
<comment type="subunit">
    <text evidence="7">Part of the multisubunit TRAPP (transport protein particle) complex.</text>
</comment>
<dbReference type="GO" id="GO:0006888">
    <property type="term" value="P:endoplasmic reticulum to Golgi vesicle-mediated transport"/>
    <property type="evidence" value="ECO:0007669"/>
    <property type="project" value="TreeGrafter"/>
</dbReference>
<keyword evidence="4 7" id="KW-0256">Endoplasmic reticulum</keyword>
<dbReference type="Proteomes" id="UP000237144">
    <property type="component" value="Unassembled WGS sequence"/>
</dbReference>
<dbReference type="EMBL" id="PJQD01000050">
    <property type="protein sequence ID" value="POY72363.1"/>
    <property type="molecule type" value="Genomic_DNA"/>
</dbReference>
<gene>
    <name evidence="8" type="ORF">BMF94_4666</name>
</gene>
<dbReference type="CDD" id="cd14943">
    <property type="entry name" value="TRAPPC5_Trs31"/>
    <property type="match status" value="1"/>
</dbReference>
<dbReference type="OrthoDB" id="10254842at2759"/>
<organism evidence="8 9">
    <name type="scientific">Rhodotorula taiwanensis</name>
    <dbReference type="NCBI Taxonomy" id="741276"/>
    <lineage>
        <taxon>Eukaryota</taxon>
        <taxon>Fungi</taxon>
        <taxon>Dikarya</taxon>
        <taxon>Basidiomycota</taxon>
        <taxon>Pucciniomycotina</taxon>
        <taxon>Microbotryomycetes</taxon>
        <taxon>Sporidiobolales</taxon>
        <taxon>Sporidiobolaceae</taxon>
        <taxon>Rhodotorula</taxon>
    </lineage>
</organism>
<reference evidence="8 9" key="1">
    <citation type="journal article" date="2018" name="Front. Microbiol.">
        <title>Prospects for Fungal Bioremediation of Acidic Radioactive Waste Sites: Characterization and Genome Sequence of Rhodotorula taiwanensis MD1149.</title>
        <authorList>
            <person name="Tkavc R."/>
            <person name="Matrosova V.Y."/>
            <person name="Grichenko O.E."/>
            <person name="Gostincar C."/>
            <person name="Volpe R.P."/>
            <person name="Klimenkova P."/>
            <person name="Gaidamakova E.K."/>
            <person name="Zhou C.E."/>
            <person name="Stewart B.J."/>
            <person name="Lyman M.G."/>
            <person name="Malfatti S.A."/>
            <person name="Rubinfeld B."/>
            <person name="Courtot M."/>
            <person name="Singh J."/>
            <person name="Dalgard C.L."/>
            <person name="Hamilton T."/>
            <person name="Frey K.G."/>
            <person name="Gunde-Cimerman N."/>
            <person name="Dugan L."/>
            <person name="Daly M.J."/>
        </authorList>
    </citation>
    <scope>NUCLEOTIDE SEQUENCE [LARGE SCALE GENOMIC DNA]</scope>
    <source>
        <strain evidence="8 9">MD1149</strain>
    </source>
</reference>
<dbReference type="SUPFAM" id="SSF111126">
    <property type="entry name" value="Ligand-binding domain in the NO signalling and Golgi transport"/>
    <property type="match status" value="1"/>
</dbReference>